<reference evidence="4" key="2">
    <citation type="submission" date="2016-01" db="EMBL/GenBank/DDBJ databases">
        <authorList>
            <person name="Poehlein A."/>
            <person name="Schlien K."/>
            <person name="Gottschalk G."/>
            <person name="Buckel W."/>
            <person name="Daniel R."/>
        </authorList>
    </citation>
    <scope>NUCLEOTIDE SEQUENCE [LARGE SCALE GENOMIC DNA]</scope>
    <source>
        <strain evidence="4">X2</strain>
    </source>
</reference>
<dbReference type="InterPro" id="IPR001226">
    <property type="entry name" value="Flavodoxin_CS"/>
</dbReference>
<dbReference type="KEGG" id="cpro:CPRO_29860"/>
<evidence type="ECO:0000313" key="5">
    <source>
        <dbReference type="Proteomes" id="UP000184204"/>
    </source>
</evidence>
<reference evidence="3" key="3">
    <citation type="submission" date="2016-11" db="EMBL/GenBank/DDBJ databases">
        <authorList>
            <person name="Varghese N."/>
            <person name="Submissions S."/>
        </authorList>
    </citation>
    <scope>NUCLEOTIDE SEQUENCE</scope>
    <source>
        <strain evidence="3">DSM 1682</strain>
    </source>
</reference>
<dbReference type="PANTHER" id="PTHR38030">
    <property type="entry name" value="PROTOPORPHYRINOGEN IX DEHYDROGENASE [MENAQUINONE]"/>
    <property type="match status" value="1"/>
</dbReference>
<dbReference type="EMBL" id="CP014223">
    <property type="protein sequence ID" value="AMJ42515.1"/>
    <property type="molecule type" value="Genomic_DNA"/>
</dbReference>
<dbReference type="GO" id="GO:0010181">
    <property type="term" value="F:FMN binding"/>
    <property type="evidence" value="ECO:0007669"/>
    <property type="project" value="InterPro"/>
</dbReference>
<reference evidence="5" key="4">
    <citation type="submission" date="2016-11" db="EMBL/GenBank/DDBJ databases">
        <authorList>
            <person name="Jaros S."/>
            <person name="Januszkiewicz K."/>
            <person name="Wedrychowicz H."/>
        </authorList>
    </citation>
    <scope>NUCLEOTIDE SEQUENCE [LARGE SCALE GENOMIC DNA]</scope>
    <source>
        <strain evidence="5">DSM 1682</strain>
    </source>
</reference>
<dbReference type="InterPro" id="IPR029039">
    <property type="entry name" value="Flavoprotein-like_sf"/>
</dbReference>
<dbReference type="InterPro" id="IPR052200">
    <property type="entry name" value="Protoporphyrinogen_IX_DH"/>
</dbReference>
<keyword evidence="4" id="KW-1185">Reference proteome</keyword>
<dbReference type="GO" id="GO:0070819">
    <property type="term" value="F:menaquinone-dependent protoporphyrinogen oxidase activity"/>
    <property type="evidence" value="ECO:0007669"/>
    <property type="project" value="TreeGrafter"/>
</dbReference>
<dbReference type="Gene3D" id="3.40.50.360">
    <property type="match status" value="1"/>
</dbReference>
<name>A0A110A7U0_ANAPI</name>
<dbReference type="RefSeq" id="WP_066053449.1">
    <property type="nucleotide sequence ID" value="NZ_CP014223.1"/>
</dbReference>
<evidence type="ECO:0000313" key="4">
    <source>
        <dbReference type="Proteomes" id="UP000068026"/>
    </source>
</evidence>
<dbReference type="Proteomes" id="UP000068026">
    <property type="component" value="Chromosome"/>
</dbReference>
<sequence length="176" mass="19933">MAKTAVIFCSEYGSTKKYAEYIAEKLQADLLSTAQAKDLSPYDTVIYGGGIYAGSLNGNEWLKKNQETLCNKKLVIFTCSFSDPQIARNTKYIREGLDKCLSPMLMDHAKIFCFHGALDYQHLKFAHKGMMKVLFQILKHKKERSLEEEAMLQTQVTPANFVDTTQADGLILYIKD</sequence>
<dbReference type="OrthoDB" id="2146857at2"/>
<organism evidence="3 5">
    <name type="scientific">Anaerotignum propionicum DSM 1682</name>
    <dbReference type="NCBI Taxonomy" id="991789"/>
    <lineage>
        <taxon>Bacteria</taxon>
        <taxon>Bacillati</taxon>
        <taxon>Bacillota</taxon>
        <taxon>Clostridia</taxon>
        <taxon>Lachnospirales</taxon>
        <taxon>Anaerotignaceae</taxon>
        <taxon>Anaerotignum</taxon>
    </lineage>
</organism>
<feature type="domain" description="Flavodoxin" evidence="1">
    <location>
        <begin position="6"/>
        <end position="143"/>
    </location>
</feature>
<dbReference type="SUPFAM" id="SSF52218">
    <property type="entry name" value="Flavoproteins"/>
    <property type="match status" value="1"/>
</dbReference>
<dbReference type="AlphaFoldDB" id="A0A110A7U0"/>
<dbReference type="GO" id="GO:0009055">
    <property type="term" value="F:electron transfer activity"/>
    <property type="evidence" value="ECO:0007669"/>
    <property type="project" value="InterPro"/>
</dbReference>
<accession>A0A110A7U0</accession>
<evidence type="ECO:0000313" key="2">
    <source>
        <dbReference type="EMBL" id="AMJ42515.1"/>
    </source>
</evidence>
<evidence type="ECO:0000259" key="1">
    <source>
        <dbReference type="Pfam" id="PF12724"/>
    </source>
</evidence>
<evidence type="ECO:0000313" key="3">
    <source>
        <dbReference type="EMBL" id="SHE32643.1"/>
    </source>
</evidence>
<protein>
    <submittedName>
        <fullName evidence="3">Protoporphyrinogen IX oxidase, menaquinone-dependent (Flavodoxin domain)</fullName>
    </submittedName>
    <submittedName>
        <fullName evidence="2">Protoporphyrinogen oxidase</fullName>
    </submittedName>
</protein>
<dbReference type="PROSITE" id="PS00201">
    <property type="entry name" value="FLAVODOXIN"/>
    <property type="match status" value="1"/>
</dbReference>
<dbReference type="PANTHER" id="PTHR38030:SF2">
    <property type="entry name" value="PROTOPORPHYRINOGEN IX DEHYDROGENASE [QUINONE]"/>
    <property type="match status" value="1"/>
</dbReference>
<proteinExistence type="predicted"/>
<dbReference type="EMBL" id="FQUA01000001">
    <property type="protein sequence ID" value="SHE32643.1"/>
    <property type="molecule type" value="Genomic_DNA"/>
</dbReference>
<dbReference type="GO" id="GO:0006783">
    <property type="term" value="P:heme biosynthetic process"/>
    <property type="evidence" value="ECO:0007669"/>
    <property type="project" value="TreeGrafter"/>
</dbReference>
<dbReference type="Proteomes" id="UP000184204">
    <property type="component" value="Unassembled WGS sequence"/>
</dbReference>
<reference evidence="2 4" key="1">
    <citation type="journal article" date="2016" name="Genome Announc.">
        <title>Complete Genome Sequence of the Amino Acid-Fermenting Clostridium propionicum X2 (DSM 1682).</title>
        <authorList>
            <person name="Poehlein A."/>
            <person name="Schlien K."/>
            <person name="Chowdhury N.P."/>
            <person name="Gottschalk G."/>
            <person name="Buckel W."/>
            <person name="Daniel R."/>
        </authorList>
    </citation>
    <scope>NUCLEOTIDE SEQUENCE [LARGE SCALE GENOMIC DNA]</scope>
    <source>
        <strain evidence="2 4">X2</strain>
    </source>
</reference>
<gene>
    <name evidence="2" type="ORF">CPRO_29860</name>
    <name evidence="3" type="ORF">SAMN02745151_00401</name>
</gene>
<dbReference type="Pfam" id="PF12724">
    <property type="entry name" value="Flavodoxin_5"/>
    <property type="match status" value="1"/>
</dbReference>
<dbReference type="InterPro" id="IPR026816">
    <property type="entry name" value="Flavodoxin_dom"/>
</dbReference>